<name>A0A8T4IUN2_9ACTN</name>
<organism evidence="1 2">
    <name type="scientific">Streptomyces daliensis</name>
    <dbReference type="NCBI Taxonomy" id="299421"/>
    <lineage>
        <taxon>Bacteria</taxon>
        <taxon>Bacillati</taxon>
        <taxon>Actinomycetota</taxon>
        <taxon>Actinomycetes</taxon>
        <taxon>Kitasatosporales</taxon>
        <taxon>Streptomycetaceae</taxon>
        <taxon>Streptomyces</taxon>
    </lineage>
</organism>
<reference evidence="1" key="1">
    <citation type="submission" date="2021-04" db="EMBL/GenBank/DDBJ databases">
        <title>Sequencing of actinobacteria type strains.</title>
        <authorList>
            <person name="Nguyen G.-S."/>
            <person name="Wentzel A."/>
        </authorList>
    </citation>
    <scope>NUCLEOTIDE SEQUENCE</scope>
    <source>
        <strain evidence="1">DSM 42095</strain>
    </source>
</reference>
<feature type="non-terminal residue" evidence="1">
    <location>
        <position position="112"/>
    </location>
</feature>
<dbReference type="Proteomes" id="UP000675554">
    <property type="component" value="Unassembled WGS sequence"/>
</dbReference>
<evidence type="ECO:0000313" key="2">
    <source>
        <dbReference type="Proteomes" id="UP000675554"/>
    </source>
</evidence>
<evidence type="ECO:0000313" key="1">
    <source>
        <dbReference type="EMBL" id="MBR7672964.1"/>
    </source>
</evidence>
<dbReference type="AlphaFoldDB" id="A0A8T4IUN2"/>
<protein>
    <submittedName>
        <fullName evidence="1">Uncharacterized protein</fullName>
    </submittedName>
</protein>
<gene>
    <name evidence="1" type="ORF">KDA82_08035</name>
</gene>
<dbReference type="EMBL" id="JAGSMN010000150">
    <property type="protein sequence ID" value="MBR7672964.1"/>
    <property type="molecule type" value="Genomic_DNA"/>
</dbReference>
<sequence length="112" mass="12407">MSLPRTYWCHVDYTDPDGLLRGPLSECTSYPGIAVTWLRETVRTIAFPLDHETFGVVWAWLGDHTGADAAVDDLRCGRPYDVRVGAGLHQWTLHARPVSLLPLASSCPGTWS</sequence>
<accession>A0A8T4IUN2</accession>
<proteinExistence type="predicted"/>
<comment type="caution">
    <text evidence="1">The sequence shown here is derived from an EMBL/GenBank/DDBJ whole genome shotgun (WGS) entry which is preliminary data.</text>
</comment>
<keyword evidence="2" id="KW-1185">Reference proteome</keyword>